<evidence type="ECO:0000313" key="2">
    <source>
        <dbReference type="Proteomes" id="UP000249218"/>
    </source>
</evidence>
<dbReference type="AlphaFoldDB" id="A0A2W1B3R1"/>
<dbReference type="Proteomes" id="UP000249218">
    <property type="component" value="Unassembled WGS sequence"/>
</dbReference>
<reference evidence="1 2" key="1">
    <citation type="journal article" date="2017" name="BMC Biol.">
        <title>Genomic innovations, transcriptional plasticity and gene loss underlying the evolution and divergence of two highly polyphagous and invasive Helicoverpa pest species.</title>
        <authorList>
            <person name="Pearce S.L."/>
            <person name="Clarke D.F."/>
            <person name="East P.D."/>
            <person name="Elfekih S."/>
            <person name="Gordon K.H."/>
            <person name="Jermiin L.S."/>
            <person name="McGaughran A."/>
            <person name="Oakeshott J.G."/>
            <person name="Papanikolaou A."/>
            <person name="Perera O.P."/>
            <person name="Rane R.V."/>
            <person name="Richards S."/>
            <person name="Tay W.T."/>
            <person name="Walsh T.K."/>
            <person name="Anderson A."/>
            <person name="Anderson C.J."/>
            <person name="Asgari S."/>
            <person name="Board P.G."/>
            <person name="Bretschneider A."/>
            <person name="Campbell P.M."/>
            <person name="Chertemps T."/>
            <person name="Christeller J.T."/>
            <person name="Coppin C.W."/>
            <person name="Downes S.J."/>
            <person name="Duan G."/>
            <person name="Farnsworth C.A."/>
            <person name="Good R.T."/>
            <person name="Han L.B."/>
            <person name="Han Y.C."/>
            <person name="Hatje K."/>
            <person name="Horne I."/>
            <person name="Huang Y.P."/>
            <person name="Hughes D.S."/>
            <person name="Jacquin-Joly E."/>
            <person name="James W."/>
            <person name="Jhangiani S."/>
            <person name="Kollmar M."/>
            <person name="Kuwar S.S."/>
            <person name="Li S."/>
            <person name="Liu N.Y."/>
            <person name="Maibeche M.T."/>
            <person name="Miller J.R."/>
            <person name="Montagne N."/>
            <person name="Perry T."/>
            <person name="Qu J."/>
            <person name="Song S.V."/>
            <person name="Sutton G.G."/>
            <person name="Vogel H."/>
            <person name="Walenz B.P."/>
            <person name="Xu W."/>
            <person name="Zhang H.J."/>
            <person name="Zou Z."/>
            <person name="Batterham P."/>
            <person name="Edwards O.R."/>
            <person name="Feyereisen R."/>
            <person name="Gibbs R.A."/>
            <person name="Heckel D.G."/>
            <person name="McGrath A."/>
            <person name="Robin C."/>
            <person name="Scherer S.E."/>
            <person name="Worley K.C."/>
            <person name="Wu Y.D."/>
        </authorList>
    </citation>
    <scope>NUCLEOTIDE SEQUENCE [LARGE SCALE GENOMIC DNA]</scope>
    <source>
        <strain evidence="1">Harm_GR_Male_#8</strain>
        <tissue evidence="1">Whole organism</tissue>
    </source>
</reference>
<accession>A0A2W1B3R1</accession>
<name>A0A2W1B3R1_HELAM</name>
<keyword evidence="2" id="KW-1185">Reference proteome</keyword>
<dbReference type="EMBL" id="KZ150366">
    <property type="protein sequence ID" value="PZC71172.1"/>
    <property type="molecule type" value="Genomic_DNA"/>
</dbReference>
<organism evidence="1 2">
    <name type="scientific">Helicoverpa armigera</name>
    <name type="common">Cotton bollworm</name>
    <name type="synonym">Heliothis armigera</name>
    <dbReference type="NCBI Taxonomy" id="29058"/>
    <lineage>
        <taxon>Eukaryota</taxon>
        <taxon>Metazoa</taxon>
        <taxon>Ecdysozoa</taxon>
        <taxon>Arthropoda</taxon>
        <taxon>Hexapoda</taxon>
        <taxon>Insecta</taxon>
        <taxon>Pterygota</taxon>
        <taxon>Neoptera</taxon>
        <taxon>Endopterygota</taxon>
        <taxon>Lepidoptera</taxon>
        <taxon>Glossata</taxon>
        <taxon>Ditrysia</taxon>
        <taxon>Noctuoidea</taxon>
        <taxon>Noctuidae</taxon>
        <taxon>Heliothinae</taxon>
        <taxon>Helicoverpa</taxon>
    </lineage>
</organism>
<protein>
    <submittedName>
        <fullName evidence="1">Uncharacterized protein</fullName>
    </submittedName>
</protein>
<proteinExistence type="predicted"/>
<gene>
    <name evidence="1" type="primary">HaOG213942</name>
    <name evidence="1" type="ORF">B5X24_HaOG213942</name>
</gene>
<sequence length="110" mass="12730">MKHFAFRTNVSILRELKISSRLSTECLRKVLQYFGHIARKDGGNLERLIVTGKVDGKRPRGRSPIRWSDQIRFALDSTVHSALHTARDRNKWKNIIRSKVMTQGGHDPQH</sequence>
<evidence type="ECO:0000313" key="1">
    <source>
        <dbReference type="EMBL" id="PZC71172.1"/>
    </source>
</evidence>